<dbReference type="RefSeq" id="XP_004361710.1">
    <property type="nucleotide sequence ID" value="XM_004361653.1"/>
</dbReference>
<dbReference type="OrthoDB" id="410267at2759"/>
<evidence type="ECO:0000313" key="4">
    <source>
        <dbReference type="Proteomes" id="UP000007797"/>
    </source>
</evidence>
<dbReference type="GeneID" id="14876432"/>
<feature type="transmembrane region" description="Helical" evidence="2">
    <location>
        <begin position="186"/>
        <end position="208"/>
    </location>
</feature>
<dbReference type="InterPro" id="IPR036259">
    <property type="entry name" value="MFS_trans_sf"/>
</dbReference>
<gene>
    <name evidence="3" type="ORF">DFA_05995</name>
</gene>
<dbReference type="PANTHER" id="PTHR11360">
    <property type="entry name" value="MONOCARBOXYLATE TRANSPORTER"/>
    <property type="match status" value="1"/>
</dbReference>
<dbReference type="OMA" id="CRSRVPP"/>
<evidence type="ECO:0000256" key="2">
    <source>
        <dbReference type="SAM" id="Phobius"/>
    </source>
</evidence>
<feature type="transmembrane region" description="Helical" evidence="2">
    <location>
        <begin position="339"/>
        <end position="360"/>
    </location>
</feature>
<dbReference type="KEGG" id="dfa:DFA_05995"/>
<keyword evidence="2" id="KW-1133">Transmembrane helix</keyword>
<feature type="transmembrane region" description="Helical" evidence="2">
    <location>
        <begin position="403"/>
        <end position="421"/>
    </location>
</feature>
<evidence type="ECO:0000313" key="3">
    <source>
        <dbReference type="EMBL" id="EGG23859.1"/>
    </source>
</evidence>
<organism evidence="3 4">
    <name type="scientific">Cavenderia fasciculata</name>
    <name type="common">Slime mold</name>
    <name type="synonym">Dictyostelium fasciculatum</name>
    <dbReference type="NCBI Taxonomy" id="261658"/>
    <lineage>
        <taxon>Eukaryota</taxon>
        <taxon>Amoebozoa</taxon>
        <taxon>Evosea</taxon>
        <taxon>Eumycetozoa</taxon>
        <taxon>Dictyostelia</taxon>
        <taxon>Acytosteliales</taxon>
        <taxon>Cavenderiaceae</taxon>
        <taxon>Cavenderia</taxon>
    </lineage>
</organism>
<proteinExistence type="predicted"/>
<reference evidence="4" key="1">
    <citation type="journal article" date="2011" name="Genome Res.">
        <title>Phylogeny-wide analysis of social amoeba genomes highlights ancient origins for complex intercellular communication.</title>
        <authorList>
            <person name="Heidel A.J."/>
            <person name="Lawal H.M."/>
            <person name="Felder M."/>
            <person name="Schilde C."/>
            <person name="Helps N.R."/>
            <person name="Tunggal B."/>
            <person name="Rivero F."/>
            <person name="John U."/>
            <person name="Schleicher M."/>
            <person name="Eichinger L."/>
            <person name="Platzer M."/>
            <person name="Noegel A.A."/>
            <person name="Schaap P."/>
            <person name="Gloeckner G."/>
        </authorList>
    </citation>
    <scope>NUCLEOTIDE SEQUENCE [LARGE SCALE GENOMIC DNA]</scope>
    <source>
        <strain evidence="4">SH3</strain>
    </source>
</reference>
<feature type="region of interest" description="Disordered" evidence="1">
    <location>
        <begin position="1"/>
        <end position="32"/>
    </location>
</feature>
<dbReference type="AlphaFoldDB" id="F4PJT5"/>
<dbReference type="Pfam" id="PF07690">
    <property type="entry name" value="MFS_1"/>
    <property type="match status" value="1"/>
</dbReference>
<feature type="transmembrane region" description="Helical" evidence="2">
    <location>
        <begin position="220"/>
        <end position="242"/>
    </location>
</feature>
<dbReference type="SUPFAM" id="SSF103473">
    <property type="entry name" value="MFS general substrate transporter"/>
    <property type="match status" value="1"/>
</dbReference>
<feature type="compositionally biased region" description="Low complexity" evidence="1">
    <location>
        <begin position="1"/>
        <end position="30"/>
    </location>
</feature>
<keyword evidence="2" id="KW-0812">Transmembrane</keyword>
<feature type="transmembrane region" description="Helical" evidence="2">
    <location>
        <begin position="372"/>
        <end position="391"/>
    </location>
</feature>
<keyword evidence="4" id="KW-1185">Reference proteome</keyword>
<evidence type="ECO:0000256" key="1">
    <source>
        <dbReference type="SAM" id="MobiDB-lite"/>
    </source>
</evidence>
<dbReference type="GO" id="GO:0022857">
    <property type="term" value="F:transmembrane transporter activity"/>
    <property type="evidence" value="ECO:0007669"/>
    <property type="project" value="InterPro"/>
</dbReference>
<feature type="transmembrane region" description="Helical" evidence="2">
    <location>
        <begin position="133"/>
        <end position="153"/>
    </location>
</feature>
<feature type="transmembrane region" description="Helical" evidence="2">
    <location>
        <begin position="92"/>
        <end position="113"/>
    </location>
</feature>
<dbReference type="InterPro" id="IPR011701">
    <property type="entry name" value="MFS"/>
</dbReference>
<dbReference type="EMBL" id="GL883007">
    <property type="protein sequence ID" value="EGG23859.1"/>
    <property type="molecule type" value="Genomic_DNA"/>
</dbReference>
<dbReference type="InterPro" id="IPR050327">
    <property type="entry name" value="Proton-linked_MCT"/>
</dbReference>
<dbReference type="Gene3D" id="1.20.1250.20">
    <property type="entry name" value="MFS general substrate transporter like domains"/>
    <property type="match status" value="2"/>
</dbReference>
<dbReference type="PANTHER" id="PTHR11360:SF317">
    <property type="entry name" value="MAJOR FACILITATOR SUPERFAMILY (MFS) PROFILE DOMAIN-CONTAINING PROTEIN-RELATED"/>
    <property type="match status" value="1"/>
</dbReference>
<name>F4PJT5_CACFS</name>
<keyword evidence="2" id="KW-0472">Membrane</keyword>
<dbReference type="Proteomes" id="UP000007797">
    <property type="component" value="Unassembled WGS sequence"/>
</dbReference>
<protein>
    <submittedName>
        <fullName evidence="3">Oxalate/formate antiporter</fullName>
    </submittedName>
</protein>
<feature type="transmembrane region" description="Helical" evidence="2">
    <location>
        <begin position="248"/>
        <end position="266"/>
    </location>
</feature>
<feature type="transmembrane region" description="Helical" evidence="2">
    <location>
        <begin position="160"/>
        <end position="180"/>
    </location>
</feature>
<sequence>MEEPLPTTTTDGNSNTNTNSPNTNSSITIDETSNLSTSSDNIYVENMVKMNPFLQCFVNYYSSSPNHKESVILNPHYEDIYLPGGRIKFNRWFLFPSAFIVQFCIGSLYASSIFNKPIDAYIFGNPAAGMAPITFYIAVALFGTSACLLGPWVERVGPRISMVVGSGLFTIGHFITAFGIHQKAIWEVYVGYGVIGGIGLGITYLSPISCLQKWFCDKRGLAAGFAVCGFGAGAIGFSQSLLPIIDKVGLPITYVILGIIFICVIWPQAILFRVPPPNYVINGVRVDGRKEAPKKRVVVEEDGAQISRNIAEEPTIEDDIFSREKIPLSYALTSREFRLIYVVFLCNAIFGLAAMSRLSNMIQDIFGQSKEAAALVVGVNGAFNLVGRLGFAFVSDLYGRKSCFIAMLSIQTVIIATATPSTTSKYTPPTRTGSLPLR</sequence>
<accession>F4PJT5</accession>